<proteinExistence type="inferred from homology"/>
<evidence type="ECO:0000256" key="9">
    <source>
        <dbReference type="ARBA" id="ARBA00039149"/>
    </source>
</evidence>
<evidence type="ECO:0000256" key="1">
    <source>
        <dbReference type="ARBA" id="ARBA00005061"/>
    </source>
</evidence>
<organism evidence="11 12">
    <name type="scientific">Pseudomonas azotoformans</name>
    <dbReference type="NCBI Taxonomy" id="47878"/>
    <lineage>
        <taxon>Bacteria</taxon>
        <taxon>Pseudomonadati</taxon>
        <taxon>Pseudomonadota</taxon>
        <taxon>Gammaproteobacteria</taxon>
        <taxon>Pseudomonadales</taxon>
        <taxon>Pseudomonadaceae</taxon>
        <taxon>Pseudomonas</taxon>
    </lineage>
</organism>
<evidence type="ECO:0000256" key="8">
    <source>
        <dbReference type="ARBA" id="ARBA00037993"/>
    </source>
</evidence>
<dbReference type="GO" id="GO:0016874">
    <property type="term" value="F:ligase activity"/>
    <property type="evidence" value="ECO:0007669"/>
    <property type="project" value="UniProtKB-KW"/>
</dbReference>
<dbReference type="AlphaFoldDB" id="A0A4Q0I200"/>
<comment type="pathway">
    <text evidence="1">Purine metabolism; 7-cyano-7-deazaguanine biosynthesis.</text>
</comment>
<evidence type="ECO:0000256" key="5">
    <source>
        <dbReference type="ARBA" id="ARBA00022785"/>
    </source>
</evidence>
<evidence type="ECO:0000313" key="12">
    <source>
        <dbReference type="Proteomes" id="UP000290481"/>
    </source>
</evidence>
<reference evidence="11 12" key="1">
    <citation type="submission" date="2017-03" db="EMBL/GenBank/DDBJ databases">
        <title>Pseudomonas azotoformans: Salt tolerant bacteria having multiple plant growth promoting attributes.</title>
        <authorList>
            <person name="Srivastava A.K."/>
            <person name="Sharma A."/>
            <person name="Srivastava A.K."/>
            <person name="Jamali H."/>
            <person name="Yadav J."/>
            <person name="Srivastava R."/>
            <person name="Kashyap P.L."/>
            <person name="Chakdar H."/>
            <person name="Saxena A.K."/>
        </authorList>
    </citation>
    <scope>NUCLEOTIDE SEQUENCE [LARGE SCALE GENOMIC DNA]</scope>
    <source>
        <strain evidence="11 12">SC 14</strain>
    </source>
</reference>
<dbReference type="InterPro" id="IPR018317">
    <property type="entry name" value="QueC"/>
</dbReference>
<evidence type="ECO:0000256" key="6">
    <source>
        <dbReference type="ARBA" id="ARBA00022833"/>
    </source>
</evidence>
<name>A0A4Q0I200_PSEAZ</name>
<dbReference type="SUPFAM" id="SSF52402">
    <property type="entry name" value="Adenine nucleotide alpha hydrolases-like"/>
    <property type="match status" value="1"/>
</dbReference>
<comment type="caution">
    <text evidence="11">The sequence shown here is derived from an EMBL/GenBank/DDBJ whole genome shotgun (WGS) entry which is preliminary data.</text>
</comment>
<dbReference type="GeneID" id="70104664"/>
<dbReference type="InterPro" id="IPR014729">
    <property type="entry name" value="Rossmann-like_a/b/a_fold"/>
</dbReference>
<gene>
    <name evidence="11" type="ORF">B4O85_05925</name>
</gene>
<evidence type="ECO:0000313" key="11">
    <source>
        <dbReference type="EMBL" id="RXE54369.1"/>
    </source>
</evidence>
<evidence type="ECO:0000256" key="10">
    <source>
        <dbReference type="ARBA" id="ARBA00047890"/>
    </source>
</evidence>
<dbReference type="GO" id="GO:0046872">
    <property type="term" value="F:metal ion binding"/>
    <property type="evidence" value="ECO:0007669"/>
    <property type="project" value="UniProtKB-KW"/>
</dbReference>
<dbReference type="EMBL" id="MZZJ01000002">
    <property type="protein sequence ID" value="RXE54369.1"/>
    <property type="molecule type" value="Genomic_DNA"/>
</dbReference>
<dbReference type="Pfam" id="PF06508">
    <property type="entry name" value="QueC"/>
    <property type="match status" value="1"/>
</dbReference>
<evidence type="ECO:0000256" key="2">
    <source>
        <dbReference type="ARBA" id="ARBA00022598"/>
    </source>
</evidence>
<keyword evidence="3" id="KW-0479">Metal-binding</keyword>
<keyword evidence="6" id="KW-0862">Zinc</keyword>
<evidence type="ECO:0000256" key="3">
    <source>
        <dbReference type="ARBA" id="ARBA00022723"/>
    </source>
</evidence>
<dbReference type="GO" id="GO:0005524">
    <property type="term" value="F:ATP binding"/>
    <property type="evidence" value="ECO:0007669"/>
    <property type="project" value="UniProtKB-KW"/>
</dbReference>
<dbReference type="EC" id="6.3.4.20" evidence="9"/>
<dbReference type="Gene3D" id="3.40.50.620">
    <property type="entry name" value="HUPs"/>
    <property type="match status" value="1"/>
</dbReference>
<keyword evidence="5" id="KW-0671">Queuosine biosynthesis</keyword>
<comment type="catalytic activity">
    <reaction evidence="10">
        <text>7-carboxy-7-carbaguanine + NH4(+) + 2 ATP = 7-cyano-7-carbaguanine + 2 AMP + 2 diphosphate + 2 H(+)</text>
        <dbReference type="Rhea" id="RHEA:27982"/>
        <dbReference type="ChEBI" id="CHEBI:15378"/>
        <dbReference type="ChEBI" id="CHEBI:28938"/>
        <dbReference type="ChEBI" id="CHEBI:30616"/>
        <dbReference type="ChEBI" id="CHEBI:33019"/>
        <dbReference type="ChEBI" id="CHEBI:45075"/>
        <dbReference type="ChEBI" id="CHEBI:61036"/>
        <dbReference type="ChEBI" id="CHEBI:456215"/>
        <dbReference type="EC" id="6.3.4.20"/>
    </reaction>
</comment>
<sequence>MSIVTLVSGGLDSTLVAKLAQEQGLQIFPLFVDYGQRARDRELAACKLAMQKLGLPEPEIAGLSGFGRLIRSGLTDPTLHIIDDAFTPGRNMLFLLTAAAYAHQKNADAISIGLLHESTSLFPDQTSGFLEEAERMITLCMGRNIKVLAPLSSFTKPDVVTLAAEKGISQTYSCHLGEEQPCGNCIACNEFKFEGANDGR</sequence>
<comment type="similarity">
    <text evidence="8">Belongs to the QueC family.</text>
</comment>
<evidence type="ECO:0000256" key="4">
    <source>
        <dbReference type="ARBA" id="ARBA00022741"/>
    </source>
</evidence>
<accession>A0A4Q0I200</accession>
<dbReference type="RefSeq" id="WP_020300929.1">
    <property type="nucleotide sequence ID" value="NZ_MZZJ01000002.1"/>
</dbReference>
<dbReference type="PANTHER" id="PTHR42914:SF1">
    <property type="entry name" value="7-CYANO-7-DEAZAGUANINE SYNTHASE"/>
    <property type="match status" value="1"/>
</dbReference>
<evidence type="ECO:0000256" key="7">
    <source>
        <dbReference type="ARBA" id="ARBA00022840"/>
    </source>
</evidence>
<dbReference type="PIRSF" id="PIRSF006293">
    <property type="entry name" value="ExsB"/>
    <property type="match status" value="1"/>
</dbReference>
<dbReference type="Proteomes" id="UP000290481">
    <property type="component" value="Unassembled WGS sequence"/>
</dbReference>
<dbReference type="PANTHER" id="PTHR42914">
    <property type="entry name" value="7-CYANO-7-DEAZAGUANINE SYNTHASE"/>
    <property type="match status" value="1"/>
</dbReference>
<keyword evidence="4" id="KW-0547">Nucleotide-binding</keyword>
<keyword evidence="2" id="KW-0436">Ligase</keyword>
<keyword evidence="7" id="KW-0067">ATP-binding</keyword>
<protein>
    <recommendedName>
        <fullName evidence="9">7-cyano-7-deazaguanine synthase</fullName>
        <ecNumber evidence="9">6.3.4.20</ecNumber>
    </recommendedName>
</protein>
<dbReference type="GO" id="GO:0008616">
    <property type="term" value="P:tRNA queuosine(34) biosynthetic process"/>
    <property type="evidence" value="ECO:0007669"/>
    <property type="project" value="UniProtKB-KW"/>
</dbReference>